<name>A0ABW4CNV8_9LACO</name>
<evidence type="ECO:0000256" key="1">
    <source>
        <dbReference type="SAM" id="SignalP"/>
    </source>
</evidence>
<evidence type="ECO:0000313" key="2">
    <source>
        <dbReference type="EMBL" id="MFD1431869.1"/>
    </source>
</evidence>
<protein>
    <submittedName>
        <fullName evidence="2">Uncharacterized protein</fullName>
    </submittedName>
</protein>
<keyword evidence="1" id="KW-0732">Signal</keyword>
<dbReference type="Proteomes" id="UP001597192">
    <property type="component" value="Unassembled WGS sequence"/>
</dbReference>
<accession>A0ABW4CNV8</accession>
<dbReference type="RefSeq" id="WP_125698119.1">
    <property type="nucleotide sequence ID" value="NZ_JBHTOG010000016.1"/>
</dbReference>
<dbReference type="EMBL" id="JBHTOG010000016">
    <property type="protein sequence ID" value="MFD1431869.1"/>
    <property type="molecule type" value="Genomic_DNA"/>
</dbReference>
<sequence length="470" mass="51525">MNRRWLLFCAALFALIAVVVNPGQVARAATRDLFEGVTYDPLSAEGQVVSPPADLYTFVNEPVLLAAVYGLARDQPATTTVPYIRGLSSDMLATTVYRPAKTLAAVSFFDVVGAAGYAHRQLVFKETGTFSLSVYPTLFTGDAVAARSVTVHVLPSAPAHLTALVDGQTIAWNVLLPLYWQDDQGRLFAPASTVTYDRPRPLYYYLASTQQLMTLTAQQTLAKTLLVPPLDGPPDKPFQVHLQITVGGHVFSGHFTQGGLQEGRDEVGDYLDAPVSYPPQPTHQRRFLWYRETGSQRELVQADTRSRFYLPAGSAHTRYQVVTQYTASTTTAAVALAEAFQLPLASSGDESTLLTVGVRQLLHQDVQLALPWTELTIDVAGPWQLWATAKPVSDGQHNLAAEWHLGSAFANGRLPSLSENWVASGSGPAILPFEDPYLQLFAQPVVWRGQYQTSLIFELRQEPTPEVLEK</sequence>
<keyword evidence="3" id="KW-1185">Reference proteome</keyword>
<comment type="caution">
    <text evidence="2">The sequence shown here is derived from an EMBL/GenBank/DDBJ whole genome shotgun (WGS) entry which is preliminary data.</text>
</comment>
<feature type="chain" id="PRO_5045300328" evidence="1">
    <location>
        <begin position="23"/>
        <end position="470"/>
    </location>
</feature>
<evidence type="ECO:0000313" key="3">
    <source>
        <dbReference type="Proteomes" id="UP001597192"/>
    </source>
</evidence>
<reference evidence="3" key="1">
    <citation type="journal article" date="2019" name="Int. J. Syst. Evol. Microbiol.">
        <title>The Global Catalogue of Microorganisms (GCM) 10K type strain sequencing project: providing services to taxonomists for standard genome sequencing and annotation.</title>
        <authorList>
            <consortium name="The Broad Institute Genomics Platform"/>
            <consortium name="The Broad Institute Genome Sequencing Center for Infectious Disease"/>
            <person name="Wu L."/>
            <person name="Ma J."/>
        </authorList>
    </citation>
    <scope>NUCLEOTIDE SEQUENCE [LARGE SCALE GENOMIC DNA]</scope>
    <source>
        <strain evidence="3">CCM 8947</strain>
    </source>
</reference>
<proteinExistence type="predicted"/>
<organism evidence="2 3">
    <name type="scientific">Lacticaseibacillus yichunensis</name>
    <dbReference type="NCBI Taxonomy" id="2486015"/>
    <lineage>
        <taxon>Bacteria</taxon>
        <taxon>Bacillati</taxon>
        <taxon>Bacillota</taxon>
        <taxon>Bacilli</taxon>
        <taxon>Lactobacillales</taxon>
        <taxon>Lactobacillaceae</taxon>
        <taxon>Lacticaseibacillus</taxon>
    </lineage>
</organism>
<feature type="signal peptide" evidence="1">
    <location>
        <begin position="1"/>
        <end position="22"/>
    </location>
</feature>
<gene>
    <name evidence="2" type="ORF">ACFQ47_04140</name>
</gene>